<evidence type="ECO:0000256" key="7">
    <source>
        <dbReference type="ARBA" id="ARBA00022782"/>
    </source>
</evidence>
<evidence type="ECO:0000259" key="11">
    <source>
        <dbReference type="PROSITE" id="PS51644"/>
    </source>
</evidence>
<dbReference type="Gene3D" id="2.40.50.90">
    <property type="match status" value="1"/>
</dbReference>
<evidence type="ECO:0000256" key="6">
    <source>
        <dbReference type="ARBA" id="ARBA00022737"/>
    </source>
</evidence>
<comment type="subcellular location">
    <subcellularLocation>
        <location evidence="1">Cytoplasm</location>
    </subcellularLocation>
</comment>
<dbReference type="CDD" id="cd20419">
    <property type="entry name" value="Tudor_TDRD5"/>
    <property type="match status" value="1"/>
</dbReference>
<feature type="region of interest" description="Disordered" evidence="9">
    <location>
        <begin position="224"/>
        <end position="290"/>
    </location>
</feature>
<feature type="region of interest" description="Disordered" evidence="9">
    <location>
        <begin position="747"/>
        <end position="819"/>
    </location>
</feature>
<keyword evidence="5" id="KW-0963">Cytoplasm</keyword>
<dbReference type="Proteomes" id="UP001046870">
    <property type="component" value="Chromosome 2"/>
</dbReference>
<evidence type="ECO:0000256" key="8">
    <source>
        <dbReference type="ARBA" id="ARBA00022871"/>
    </source>
</evidence>
<feature type="region of interest" description="Disordered" evidence="9">
    <location>
        <begin position="108"/>
        <end position="141"/>
    </location>
</feature>
<feature type="compositionally biased region" description="Low complexity" evidence="9">
    <location>
        <begin position="224"/>
        <end position="234"/>
    </location>
</feature>
<feature type="domain" description="Tudor" evidence="10">
    <location>
        <begin position="548"/>
        <end position="606"/>
    </location>
</feature>
<dbReference type="InterPro" id="IPR041966">
    <property type="entry name" value="LOTUS-like"/>
</dbReference>
<dbReference type="EMBL" id="JAFDVH010000002">
    <property type="protein sequence ID" value="KAG7487849.1"/>
    <property type="molecule type" value="Genomic_DNA"/>
</dbReference>
<evidence type="ECO:0000259" key="10">
    <source>
        <dbReference type="PROSITE" id="PS50304"/>
    </source>
</evidence>
<comment type="similarity">
    <text evidence="2">Belongs to the TDRD5 family.</text>
</comment>
<dbReference type="PANTHER" id="PTHR22948">
    <property type="entry name" value="TUDOR DOMAIN CONTAINING PROTEIN"/>
    <property type="match status" value="1"/>
</dbReference>
<reference evidence="12" key="1">
    <citation type="submission" date="2021-01" db="EMBL/GenBank/DDBJ databases">
        <authorList>
            <person name="Zahm M."/>
            <person name="Roques C."/>
            <person name="Cabau C."/>
            <person name="Klopp C."/>
            <person name="Donnadieu C."/>
            <person name="Jouanno E."/>
            <person name="Lampietro C."/>
            <person name="Louis A."/>
            <person name="Herpin A."/>
            <person name="Echchiki A."/>
            <person name="Berthelot C."/>
            <person name="Parey E."/>
            <person name="Roest-Crollius H."/>
            <person name="Braasch I."/>
            <person name="Postlethwait J."/>
            <person name="Bobe J."/>
            <person name="Montfort J."/>
            <person name="Bouchez O."/>
            <person name="Begum T."/>
            <person name="Mejri S."/>
            <person name="Adams A."/>
            <person name="Chen W.-J."/>
            <person name="Guiguen Y."/>
        </authorList>
    </citation>
    <scope>NUCLEOTIDE SEQUENCE</scope>
    <source>
        <strain evidence="12">YG-15Mar2019-1</strain>
        <tissue evidence="12">Brain</tissue>
    </source>
</reference>
<sequence length="872" mass="96393">MHCITDWVNLKAVRMSQEQLLSGLKKDVRSLLLSAKNGLSPEQLKKDYFTMLGHPLPLRTHGFRTVMDMVKEMPDVVAVDYLADGSVVLKVIGDSRTRGIEELVAKQRNPKPKSAVRKAGVGSCSPHHPQHTLLLPRRGHAPPALPAQLRSQLRQLLAQGPVTLSELEPSFARRFGRPLQVTHYGFYSIAEMLSAASDIVAIKQSRMGSLLTLKRTIRPLTQALSSALSPQQSTRNTARPPPNTGENVLLSNNHRNAPELPQEVSPSSNLEEGSRPSRDDHPEPKPTLQEKMFENCVKKLEKELRNGILESGAAGTVSLELKERLRQVVAQNHEGLSIHSLPEEFKRVFGEDLPVVQCGFLSVTEMVSALSDILYLQPGPEKDANSWIVKDNQYRNTKQGREEDNALCATRSMYPSKGSFYLNSEESGWEKIGEGNGPSQTLKDNTDSRVTTKTFSQLADMFPAMAVQVRGALVPPDAIRGERLRPPTRRQERELVPVLVERVESPSHFYVRFHETREARKLETMMIEMRSCYSSPEVAERYRLPAVYVRPGQVCCLAPRGLWFYRVLIHRVLSESQVEVYYVDFGDLSTADRSSLKFLKSCYSELPAQAVPSSLTGVRPTSGSWSTSAVSYFRKLCCERALVAAIHSYHEDVLHLFLCDTHTEEDVYVHTALQAKGHAFSCTTSYSKVGASLGSRTKVTEDADLPDLPELEFIDIPEVSSPAQQTERNNLFGALVCKDYSDWDKGWTPDTTAEDANPKPESHTAPPCPATEDSAEEGPSQAGRVTETPLAPPQPAPPAAQQPPATKPLSPLVPGQLHTQSCSGGVSGVAVQQQTSSFVFPWLRYTSPTVLGPSARLAAGTHHLNWSPFKIA</sequence>
<proteinExistence type="inferred from homology"/>
<name>A0A9D3TJT4_MEGAT</name>
<dbReference type="InterPro" id="IPR025605">
    <property type="entry name" value="OST-HTH/LOTUS_dom"/>
</dbReference>
<dbReference type="Gene3D" id="3.30.420.610">
    <property type="entry name" value="LOTUS domain-like"/>
    <property type="match status" value="3"/>
</dbReference>
<keyword evidence="13" id="KW-1185">Reference proteome</keyword>
<organism evidence="12 13">
    <name type="scientific">Megalops atlanticus</name>
    <name type="common">Tarpon</name>
    <name type="synonym">Clupea gigantea</name>
    <dbReference type="NCBI Taxonomy" id="7932"/>
    <lineage>
        <taxon>Eukaryota</taxon>
        <taxon>Metazoa</taxon>
        <taxon>Chordata</taxon>
        <taxon>Craniata</taxon>
        <taxon>Vertebrata</taxon>
        <taxon>Euteleostomi</taxon>
        <taxon>Actinopterygii</taxon>
        <taxon>Neopterygii</taxon>
        <taxon>Teleostei</taxon>
        <taxon>Elopiformes</taxon>
        <taxon>Megalopidae</taxon>
        <taxon>Megalops</taxon>
    </lineage>
</organism>
<dbReference type="CDD" id="cd09975">
    <property type="entry name" value="LOTUS_2_TDRD5"/>
    <property type="match status" value="1"/>
</dbReference>
<keyword evidence="6" id="KW-0677">Repeat</keyword>
<dbReference type="InterPro" id="IPR002999">
    <property type="entry name" value="Tudor"/>
</dbReference>
<evidence type="ECO:0000256" key="5">
    <source>
        <dbReference type="ARBA" id="ARBA00022490"/>
    </source>
</evidence>
<evidence type="ECO:0000256" key="3">
    <source>
        <dbReference type="ARBA" id="ARBA00013420"/>
    </source>
</evidence>
<feature type="domain" description="HTH OST-type" evidence="11">
    <location>
        <begin position="141"/>
        <end position="216"/>
    </location>
</feature>
<dbReference type="InterPro" id="IPR035437">
    <property type="entry name" value="SNase_OB-fold_sf"/>
</dbReference>
<evidence type="ECO:0000313" key="13">
    <source>
        <dbReference type="Proteomes" id="UP001046870"/>
    </source>
</evidence>
<gene>
    <name evidence="12" type="ORF">MATL_G00027660</name>
</gene>
<dbReference type="SUPFAM" id="SSF63748">
    <property type="entry name" value="Tudor/PWWP/MBT"/>
    <property type="match status" value="1"/>
</dbReference>
<feature type="compositionally biased region" description="Pro residues" evidence="9">
    <location>
        <begin position="790"/>
        <end position="801"/>
    </location>
</feature>
<dbReference type="OrthoDB" id="10052065at2759"/>
<dbReference type="AlphaFoldDB" id="A0A9D3TJT4"/>
<dbReference type="PROSITE" id="PS51644">
    <property type="entry name" value="HTH_OST"/>
    <property type="match status" value="3"/>
</dbReference>
<keyword evidence="7" id="KW-0221">Differentiation</keyword>
<protein>
    <recommendedName>
        <fullName evidence="3">Tudor domain-containing protein 5</fullName>
    </recommendedName>
</protein>
<dbReference type="Pfam" id="PF00567">
    <property type="entry name" value="TUDOR"/>
    <property type="match status" value="1"/>
</dbReference>
<dbReference type="GO" id="GO:0007281">
    <property type="term" value="P:germ cell development"/>
    <property type="evidence" value="ECO:0007669"/>
    <property type="project" value="InterPro"/>
</dbReference>
<dbReference type="InterPro" id="IPR037982">
    <property type="entry name" value="TDRD5_LOTUS_2"/>
</dbReference>
<evidence type="ECO:0000313" key="12">
    <source>
        <dbReference type="EMBL" id="KAG7487849.1"/>
    </source>
</evidence>
<evidence type="ECO:0000256" key="9">
    <source>
        <dbReference type="SAM" id="MobiDB-lite"/>
    </source>
</evidence>
<dbReference type="GO" id="GO:0005737">
    <property type="term" value="C:cytoplasm"/>
    <property type="evidence" value="ECO:0007669"/>
    <property type="project" value="UniProtKB-SubCell"/>
</dbReference>
<comment type="caution">
    <text evidence="12">The sequence shown here is derived from an EMBL/GenBank/DDBJ whole genome shotgun (WGS) entry which is preliminary data.</text>
</comment>
<feature type="domain" description="HTH OST-type" evidence="11">
    <location>
        <begin position="317"/>
        <end position="393"/>
    </location>
</feature>
<dbReference type="Pfam" id="PF12872">
    <property type="entry name" value="OST-HTH"/>
    <property type="match status" value="3"/>
</dbReference>
<dbReference type="PANTHER" id="PTHR22948:SF19">
    <property type="entry name" value="TUDOR DOMAIN-CONTAINING PROTEIN 5"/>
    <property type="match status" value="1"/>
</dbReference>
<accession>A0A9D3TJT4</accession>
<dbReference type="InterPro" id="IPR050621">
    <property type="entry name" value="Tudor_domain_containing"/>
</dbReference>
<dbReference type="GO" id="GO:0007283">
    <property type="term" value="P:spermatogenesis"/>
    <property type="evidence" value="ECO:0007669"/>
    <property type="project" value="UniProtKB-KW"/>
</dbReference>
<dbReference type="Gene3D" id="2.30.30.140">
    <property type="match status" value="1"/>
</dbReference>
<evidence type="ECO:0000256" key="2">
    <source>
        <dbReference type="ARBA" id="ARBA00010384"/>
    </source>
</evidence>
<feature type="compositionally biased region" description="Basic and acidic residues" evidence="9">
    <location>
        <begin position="272"/>
        <end position="284"/>
    </location>
</feature>
<feature type="compositionally biased region" description="Polar residues" evidence="9">
    <location>
        <begin position="244"/>
        <end position="255"/>
    </location>
</feature>
<dbReference type="PROSITE" id="PS50304">
    <property type="entry name" value="TUDOR"/>
    <property type="match status" value="1"/>
</dbReference>
<evidence type="ECO:0000256" key="1">
    <source>
        <dbReference type="ARBA" id="ARBA00004496"/>
    </source>
</evidence>
<evidence type="ECO:0000256" key="4">
    <source>
        <dbReference type="ARBA" id="ARBA00022473"/>
    </source>
</evidence>
<feature type="domain" description="HTH OST-type" evidence="11">
    <location>
        <begin position="20"/>
        <end position="93"/>
    </location>
</feature>
<keyword evidence="8" id="KW-0744">Spermatogenesis</keyword>
<keyword evidence="4" id="KW-0217">Developmental protein</keyword>